<keyword evidence="6" id="KW-1185">Reference proteome</keyword>
<evidence type="ECO:0000313" key="6">
    <source>
        <dbReference type="Proteomes" id="UP000623678"/>
    </source>
</evidence>
<protein>
    <submittedName>
        <fullName evidence="5">FCD domain-containing protein</fullName>
    </submittedName>
</protein>
<evidence type="ECO:0000256" key="3">
    <source>
        <dbReference type="ARBA" id="ARBA00023163"/>
    </source>
</evidence>
<keyword evidence="3" id="KW-0804">Transcription</keyword>
<dbReference type="PANTHER" id="PTHR43537">
    <property type="entry name" value="TRANSCRIPTIONAL REGULATOR, GNTR FAMILY"/>
    <property type="match status" value="1"/>
</dbReference>
<dbReference type="SMART" id="SM00895">
    <property type="entry name" value="FCD"/>
    <property type="match status" value="1"/>
</dbReference>
<gene>
    <name evidence="5" type="ORF">H8705_01120</name>
</gene>
<dbReference type="PANTHER" id="PTHR43537:SF53">
    <property type="entry name" value="HTH-TYPE TRANSCRIPTIONAL REPRESSOR NANR"/>
    <property type="match status" value="1"/>
</dbReference>
<evidence type="ECO:0000313" key="5">
    <source>
        <dbReference type="EMBL" id="MBC8584185.1"/>
    </source>
</evidence>
<evidence type="ECO:0000259" key="4">
    <source>
        <dbReference type="SMART" id="SM00895"/>
    </source>
</evidence>
<sequence length="256" mass="29186">MHELNLKEIQESGVFKTNAELIKFLILYYLSQAKNAVGSWILNDQLNRVGVKTSLATVGRILKTLDGEEFTLQENGQGRVITPEGNLYLTAKVEEIRKTKLNNQLLDSVKIASVKQLMDLFRARIIIETEVVKMATQAADQKDLQYLEEIVEEANANLDNIPLVTKLNAQFHTEIARIADNQFLISSINILMDEQWGIETDHHEMREGYNNEANDHYHKMILEAMQQGDAEKAAKRMRKHLEALRDNALKGISLRS</sequence>
<keyword evidence="2" id="KW-0238">DNA-binding</keyword>
<dbReference type="Pfam" id="PF07729">
    <property type="entry name" value="FCD"/>
    <property type="match status" value="1"/>
</dbReference>
<accession>A0A926EPZ1</accession>
<evidence type="ECO:0000256" key="2">
    <source>
        <dbReference type="ARBA" id="ARBA00023125"/>
    </source>
</evidence>
<name>A0A926EPZ1_9FIRM</name>
<dbReference type="Gene3D" id="1.20.120.530">
    <property type="entry name" value="GntR ligand-binding domain-like"/>
    <property type="match status" value="1"/>
</dbReference>
<dbReference type="InterPro" id="IPR008920">
    <property type="entry name" value="TF_FadR/GntR_C"/>
</dbReference>
<dbReference type="EMBL" id="JACRTD010000001">
    <property type="protein sequence ID" value="MBC8584185.1"/>
    <property type="molecule type" value="Genomic_DNA"/>
</dbReference>
<dbReference type="InterPro" id="IPR011711">
    <property type="entry name" value="GntR_C"/>
</dbReference>
<organism evidence="5 6">
    <name type="scientific">Youxingia wuxianensis</name>
    <dbReference type="NCBI Taxonomy" id="2763678"/>
    <lineage>
        <taxon>Bacteria</taxon>
        <taxon>Bacillati</taxon>
        <taxon>Bacillota</taxon>
        <taxon>Clostridia</taxon>
        <taxon>Eubacteriales</taxon>
        <taxon>Oscillospiraceae</taxon>
        <taxon>Youxingia</taxon>
    </lineage>
</organism>
<dbReference type="RefSeq" id="WP_262394036.1">
    <property type="nucleotide sequence ID" value="NZ_JACRTD010000001.1"/>
</dbReference>
<feature type="domain" description="GntR C-terminal" evidence="4">
    <location>
        <begin position="119"/>
        <end position="243"/>
    </location>
</feature>
<proteinExistence type="predicted"/>
<evidence type="ECO:0000256" key="1">
    <source>
        <dbReference type="ARBA" id="ARBA00023015"/>
    </source>
</evidence>
<dbReference type="InterPro" id="IPR013668">
    <property type="entry name" value="RNase_R_HTH_12"/>
</dbReference>
<dbReference type="AlphaFoldDB" id="A0A926EPZ1"/>
<dbReference type="Pfam" id="PF08461">
    <property type="entry name" value="WHD_RNase_R"/>
    <property type="match status" value="1"/>
</dbReference>
<dbReference type="GO" id="GO:0003677">
    <property type="term" value="F:DNA binding"/>
    <property type="evidence" value="ECO:0007669"/>
    <property type="project" value="UniProtKB-KW"/>
</dbReference>
<dbReference type="SUPFAM" id="SSF48008">
    <property type="entry name" value="GntR ligand-binding domain-like"/>
    <property type="match status" value="1"/>
</dbReference>
<keyword evidence="1" id="KW-0805">Transcription regulation</keyword>
<dbReference type="Proteomes" id="UP000623678">
    <property type="component" value="Unassembled WGS sequence"/>
</dbReference>
<comment type="caution">
    <text evidence="5">The sequence shown here is derived from an EMBL/GenBank/DDBJ whole genome shotgun (WGS) entry which is preliminary data.</text>
</comment>
<reference evidence="5" key="1">
    <citation type="submission" date="2020-08" db="EMBL/GenBank/DDBJ databases">
        <title>Genome public.</title>
        <authorList>
            <person name="Liu C."/>
            <person name="Sun Q."/>
        </authorList>
    </citation>
    <scope>NUCLEOTIDE SEQUENCE</scope>
    <source>
        <strain evidence="5">NSJ-64</strain>
    </source>
</reference>